<dbReference type="EC" id="2.7.11.1" evidence="2"/>
<dbReference type="PROSITE" id="PS50011">
    <property type="entry name" value="PROTEIN_KINASE_DOM"/>
    <property type="match status" value="2"/>
</dbReference>
<feature type="region of interest" description="Disordered" evidence="15">
    <location>
        <begin position="12"/>
        <end position="117"/>
    </location>
</feature>
<evidence type="ECO:0000313" key="17">
    <source>
        <dbReference type="EMBL" id="KAJ9128489.1"/>
    </source>
</evidence>
<dbReference type="Gene3D" id="3.30.200.20">
    <property type="entry name" value="Phosphorylase Kinase, domain 1"/>
    <property type="match status" value="2"/>
</dbReference>
<keyword evidence="6" id="KW-0812">Transmembrane</keyword>
<accession>A0ABQ9K7G6</accession>
<evidence type="ECO:0000256" key="7">
    <source>
        <dbReference type="ARBA" id="ARBA00022741"/>
    </source>
</evidence>
<evidence type="ECO:0000256" key="14">
    <source>
        <dbReference type="PROSITE-ProRule" id="PRU10141"/>
    </source>
</evidence>
<evidence type="ECO:0000256" key="15">
    <source>
        <dbReference type="SAM" id="MobiDB-lite"/>
    </source>
</evidence>
<dbReference type="InterPro" id="IPR008271">
    <property type="entry name" value="Ser/Thr_kinase_AS"/>
</dbReference>
<dbReference type="SUPFAM" id="SSF56112">
    <property type="entry name" value="Protein kinase-like (PK-like)"/>
    <property type="match status" value="2"/>
</dbReference>
<dbReference type="Pfam" id="PF00069">
    <property type="entry name" value="Pkinase"/>
    <property type="match status" value="1"/>
</dbReference>
<dbReference type="Proteomes" id="UP001174677">
    <property type="component" value="Unassembled WGS sequence"/>
</dbReference>
<comment type="catalytic activity">
    <reaction evidence="12">
        <text>L-threonyl-[protein] + ATP = O-phospho-L-threonyl-[protein] + ADP + H(+)</text>
        <dbReference type="Rhea" id="RHEA:46608"/>
        <dbReference type="Rhea" id="RHEA-COMP:11060"/>
        <dbReference type="Rhea" id="RHEA-COMP:11605"/>
        <dbReference type="ChEBI" id="CHEBI:15378"/>
        <dbReference type="ChEBI" id="CHEBI:30013"/>
        <dbReference type="ChEBI" id="CHEBI:30616"/>
        <dbReference type="ChEBI" id="CHEBI:61977"/>
        <dbReference type="ChEBI" id="CHEBI:456216"/>
        <dbReference type="EC" id="2.7.11.1"/>
    </reaction>
</comment>
<proteinExistence type="predicted"/>
<evidence type="ECO:0000256" key="13">
    <source>
        <dbReference type="ARBA" id="ARBA00048679"/>
    </source>
</evidence>
<protein>
    <recommendedName>
        <fullName evidence="2">non-specific serine/threonine protein kinase</fullName>
        <ecNumber evidence="2">2.7.11.1</ecNumber>
    </recommendedName>
</protein>
<evidence type="ECO:0000256" key="9">
    <source>
        <dbReference type="ARBA" id="ARBA00022840"/>
    </source>
</evidence>
<evidence type="ECO:0000313" key="18">
    <source>
        <dbReference type="Proteomes" id="UP001174677"/>
    </source>
</evidence>
<feature type="binding site" evidence="14">
    <location>
        <position position="188"/>
    </location>
    <ligand>
        <name>ATP</name>
        <dbReference type="ChEBI" id="CHEBI:30616"/>
    </ligand>
</feature>
<keyword evidence="8" id="KW-0418">Kinase</keyword>
<gene>
    <name evidence="17" type="ORF">P3X46_034959</name>
</gene>
<feature type="compositionally biased region" description="Polar residues" evidence="15">
    <location>
        <begin position="509"/>
        <end position="519"/>
    </location>
</feature>
<keyword evidence="7 14" id="KW-0547">Nucleotide-binding</keyword>
<name>A0ABQ9K7G6_HEVBR</name>
<dbReference type="InterPro" id="IPR001245">
    <property type="entry name" value="Ser-Thr/Tyr_kinase_cat_dom"/>
</dbReference>
<evidence type="ECO:0000256" key="10">
    <source>
        <dbReference type="ARBA" id="ARBA00022989"/>
    </source>
</evidence>
<comment type="subcellular location">
    <subcellularLocation>
        <location evidence="1">Cell membrane</location>
        <topology evidence="1">Single-pass membrane protein</topology>
    </subcellularLocation>
</comment>
<evidence type="ECO:0000256" key="12">
    <source>
        <dbReference type="ARBA" id="ARBA00047899"/>
    </source>
</evidence>
<dbReference type="InterPro" id="IPR047117">
    <property type="entry name" value="PERK1-13-like"/>
</dbReference>
<dbReference type="EMBL" id="JARPOI010000598">
    <property type="protein sequence ID" value="KAJ9128489.1"/>
    <property type="molecule type" value="Genomic_DNA"/>
</dbReference>
<comment type="caution">
    <text evidence="17">The sequence shown here is derived from an EMBL/GenBank/DDBJ whole genome shotgun (WGS) entry which is preliminary data.</text>
</comment>
<feature type="compositionally biased region" description="Polar residues" evidence="15">
    <location>
        <begin position="83"/>
        <end position="97"/>
    </location>
</feature>
<keyword evidence="10" id="KW-1133">Transmembrane helix</keyword>
<dbReference type="InterPro" id="IPR011009">
    <property type="entry name" value="Kinase-like_dom_sf"/>
</dbReference>
<keyword evidence="9 14" id="KW-0067">ATP-binding</keyword>
<keyword evidence="18" id="KW-1185">Reference proteome</keyword>
<dbReference type="InterPro" id="IPR017441">
    <property type="entry name" value="Protein_kinase_ATP_BS"/>
</dbReference>
<keyword evidence="5" id="KW-0808">Transferase</keyword>
<evidence type="ECO:0000256" key="4">
    <source>
        <dbReference type="ARBA" id="ARBA00022527"/>
    </source>
</evidence>
<dbReference type="PROSITE" id="PS00108">
    <property type="entry name" value="PROTEIN_KINASE_ST"/>
    <property type="match status" value="1"/>
</dbReference>
<evidence type="ECO:0000256" key="2">
    <source>
        <dbReference type="ARBA" id="ARBA00012513"/>
    </source>
</evidence>
<evidence type="ECO:0000256" key="1">
    <source>
        <dbReference type="ARBA" id="ARBA00004162"/>
    </source>
</evidence>
<dbReference type="Pfam" id="PF07714">
    <property type="entry name" value="PK_Tyr_Ser-Thr"/>
    <property type="match status" value="1"/>
</dbReference>
<dbReference type="Gene3D" id="1.10.510.10">
    <property type="entry name" value="Transferase(Phosphotransferase) domain 1"/>
    <property type="match status" value="2"/>
</dbReference>
<organism evidence="17 18">
    <name type="scientific">Hevea brasiliensis</name>
    <name type="common">Para rubber tree</name>
    <name type="synonym">Siphonia brasiliensis</name>
    <dbReference type="NCBI Taxonomy" id="3981"/>
    <lineage>
        <taxon>Eukaryota</taxon>
        <taxon>Viridiplantae</taxon>
        <taxon>Streptophyta</taxon>
        <taxon>Embryophyta</taxon>
        <taxon>Tracheophyta</taxon>
        <taxon>Spermatophyta</taxon>
        <taxon>Magnoliopsida</taxon>
        <taxon>eudicotyledons</taxon>
        <taxon>Gunneridae</taxon>
        <taxon>Pentapetalae</taxon>
        <taxon>rosids</taxon>
        <taxon>fabids</taxon>
        <taxon>Malpighiales</taxon>
        <taxon>Euphorbiaceae</taxon>
        <taxon>Crotonoideae</taxon>
        <taxon>Micrandreae</taxon>
        <taxon>Hevea</taxon>
    </lineage>
</organism>
<feature type="compositionally biased region" description="Polar residues" evidence="15">
    <location>
        <begin position="47"/>
        <end position="62"/>
    </location>
</feature>
<evidence type="ECO:0000256" key="6">
    <source>
        <dbReference type="ARBA" id="ARBA00022692"/>
    </source>
</evidence>
<keyword evidence="4" id="KW-0723">Serine/threonine-protein kinase</keyword>
<feature type="domain" description="Protein kinase" evidence="16">
    <location>
        <begin position="160"/>
        <end position="435"/>
    </location>
</feature>
<keyword evidence="11" id="KW-0472">Membrane</keyword>
<feature type="compositionally biased region" description="Basic and acidic residues" evidence="15">
    <location>
        <begin position="14"/>
        <end position="25"/>
    </location>
</feature>
<dbReference type="PANTHER" id="PTHR47982">
    <property type="entry name" value="PROLINE-RICH RECEPTOR-LIKE PROTEIN KINASE PERK4"/>
    <property type="match status" value="1"/>
</dbReference>
<reference evidence="17 18" key="1">
    <citation type="journal article" date="2023" name="Plant Biotechnol. J.">
        <title>Chromosome-level wild Hevea brasiliensis genome provides new tools for genomic-assisted breeding and valuable loci to elevate rubber yield.</title>
        <authorList>
            <person name="Cheng H."/>
            <person name="Song X."/>
            <person name="Hu Y."/>
            <person name="Wu T."/>
            <person name="Yang Q."/>
            <person name="An Z."/>
            <person name="Feng S."/>
            <person name="Deng Z."/>
            <person name="Wu W."/>
            <person name="Zeng X."/>
            <person name="Tu M."/>
            <person name="Wang X."/>
            <person name="Huang H."/>
        </authorList>
    </citation>
    <scope>NUCLEOTIDE SEQUENCE [LARGE SCALE GENOMIC DNA]</scope>
    <source>
        <strain evidence="17">MT/VB/25A 57/8</strain>
    </source>
</reference>
<feature type="domain" description="Protein kinase" evidence="16">
    <location>
        <begin position="537"/>
        <end position="810"/>
    </location>
</feature>
<feature type="region of interest" description="Disordered" evidence="15">
    <location>
        <begin position="479"/>
        <end position="520"/>
    </location>
</feature>
<feature type="compositionally biased region" description="Basic and acidic residues" evidence="15">
    <location>
        <begin position="483"/>
        <end position="495"/>
    </location>
</feature>
<dbReference type="InterPro" id="IPR000719">
    <property type="entry name" value="Prot_kinase_dom"/>
</dbReference>
<dbReference type="PROSITE" id="PS00107">
    <property type="entry name" value="PROTEIN_KINASE_ATP"/>
    <property type="match status" value="1"/>
</dbReference>
<dbReference type="SMART" id="SM00220">
    <property type="entry name" value="S_TKc"/>
    <property type="match status" value="1"/>
</dbReference>
<evidence type="ECO:0000256" key="5">
    <source>
        <dbReference type="ARBA" id="ARBA00022679"/>
    </source>
</evidence>
<evidence type="ECO:0000256" key="8">
    <source>
        <dbReference type="ARBA" id="ARBA00022777"/>
    </source>
</evidence>
<comment type="catalytic activity">
    <reaction evidence="13">
        <text>L-seryl-[protein] + ATP = O-phospho-L-seryl-[protein] + ADP + H(+)</text>
        <dbReference type="Rhea" id="RHEA:17989"/>
        <dbReference type="Rhea" id="RHEA-COMP:9863"/>
        <dbReference type="Rhea" id="RHEA-COMP:11604"/>
        <dbReference type="ChEBI" id="CHEBI:15378"/>
        <dbReference type="ChEBI" id="CHEBI:29999"/>
        <dbReference type="ChEBI" id="CHEBI:30616"/>
        <dbReference type="ChEBI" id="CHEBI:83421"/>
        <dbReference type="ChEBI" id="CHEBI:456216"/>
        <dbReference type="EC" id="2.7.11.1"/>
    </reaction>
</comment>
<evidence type="ECO:0000256" key="11">
    <source>
        <dbReference type="ARBA" id="ARBA00023136"/>
    </source>
</evidence>
<evidence type="ECO:0000256" key="3">
    <source>
        <dbReference type="ARBA" id="ARBA00022475"/>
    </source>
</evidence>
<keyword evidence="3" id="KW-1003">Cell membrane</keyword>
<dbReference type="PANTHER" id="PTHR47982:SF40">
    <property type="entry name" value="NON-SPECIFIC SERINE_THREONINE PROTEIN KINASE"/>
    <property type="match status" value="1"/>
</dbReference>
<evidence type="ECO:0000259" key="16">
    <source>
        <dbReference type="PROSITE" id="PS50011"/>
    </source>
</evidence>
<sequence>MASCLGCCFGNTSTDKHGSTDKKDGGSTLPALQPVTSPHHSPVMDQIESSSVVQHQENQDGGSTLPALQPVSSPHHSPVIDQIESSSAVQDQENQDGGSMLLTPQPTPPPHVSPVIHPIESSSVVHDQENQGHASTSENHQAYKLKKYNFEQLAAATGHFSNNFLLGEGSFGQVYEGELDGKIVAIKKLKRTLQEQHEKPQKNLEEIELLRNVSHPHIVKLEGYCNEQANKLLVLEYVPNKSLNFHLHEGKELLAWDNRMKIAIGSAKGIQYLHEGCDPKIIHRDIKSANILVDNEFQSKVADFSLAIFLPISDDITHISSSMMKGTNVYADPEHSPFQKVSEKSDIYSFGVVLLELITGKKPSATNFNIIEWVRTRIESALSKGKYEDLVDSKLTSYPAEEMKRMIYCAIASIFKPSKFRPKMKEIIEVLEGTIPPEQIWDWEDNKFLHSTKKDNPKANGSHHEDHLQHMVQKPLVPSEANDGIKPREFTDQEHTAAANGSPIDIRETPSNGTDNFQDYQPREITYKELITATDGFSLDNFLGEGRSGQVYKGCLNGEAVTVKRFKYKPGEQEDEYKKIKAISSSVHHENLVNLIRYCNEGANRLLVYEFVPEEKTYGSYFRGVEFAPWQISRRIINCGMKIFEYLWERYEPWDLYDFFHRDRIYIDDNMKVKFAEYGRANFLSNSAPRVSTGYMPPEYFHTRRFTEKTYAYSFGVFVLEEVTGKQHDDISFNGNPNIVQWAVPRLRKGLSNGNYDFIDKRLQGYHNNEMKQVIACALACLNDNPEDRPQMNEIVEALEGNIQVLERYIPLEDLWKREQELSRRQ</sequence>